<dbReference type="PROSITE" id="PS50017">
    <property type="entry name" value="DEATH_DOMAIN"/>
    <property type="match status" value="1"/>
</dbReference>
<dbReference type="InterPro" id="IPR011029">
    <property type="entry name" value="DEATH-like_dom_sf"/>
</dbReference>
<feature type="domain" description="Death" evidence="11">
    <location>
        <begin position="204"/>
        <end position="268"/>
    </location>
</feature>
<keyword evidence="7 13" id="KW-0675">Receptor</keyword>
<keyword evidence="10" id="KW-0812">Transmembrane</keyword>
<evidence type="ECO:0000256" key="7">
    <source>
        <dbReference type="ARBA" id="ARBA00023170"/>
    </source>
</evidence>
<organism evidence="13 14">
    <name type="scientific">Lonchura striata</name>
    <name type="common">white-rumped munia</name>
    <dbReference type="NCBI Taxonomy" id="40157"/>
    <lineage>
        <taxon>Eukaryota</taxon>
        <taxon>Metazoa</taxon>
        <taxon>Chordata</taxon>
        <taxon>Craniata</taxon>
        <taxon>Vertebrata</taxon>
        <taxon>Euteleostomi</taxon>
        <taxon>Archelosauria</taxon>
        <taxon>Archosauria</taxon>
        <taxon>Dinosauria</taxon>
        <taxon>Saurischia</taxon>
        <taxon>Theropoda</taxon>
        <taxon>Coelurosauria</taxon>
        <taxon>Aves</taxon>
        <taxon>Neognathae</taxon>
        <taxon>Neoaves</taxon>
        <taxon>Telluraves</taxon>
        <taxon>Australaves</taxon>
        <taxon>Passeriformes</taxon>
        <taxon>Passeroidea</taxon>
        <taxon>Estrildidae</taxon>
        <taxon>Estrildinae</taxon>
        <taxon>Lonchura</taxon>
    </lineage>
</organism>
<sequence>MEYPNALRWCQDCSECREDQEKQSPCQRVRNTLCVCKSGTFCPPDHPCEMCQKCRPRCPEGQVELRHCTPDSDLLCGPDTATWPYAAKAIGISIVIALIAACILAVICKHRCSSPGDGRPRSRTPCEIVSSMFGKLLLCKTVTVRSEDNSPAGRPQPYVPGVREMLPNENETPLIHLVPAPGQEASEALRKTFYTFAEKIPMGEWMKFGHRLNMGDNDINMAKSYDGFYGMLCKWLNREGSRASVNVLLDTLVHLDLRGVAEDISLKLVKDGHFQHETS</sequence>
<dbReference type="GO" id="GO:0009986">
    <property type="term" value="C:cell surface"/>
    <property type="evidence" value="ECO:0007669"/>
    <property type="project" value="TreeGrafter"/>
</dbReference>
<keyword evidence="10" id="KW-1133">Transmembrane helix</keyword>
<protein>
    <submittedName>
        <fullName evidence="13">Tumor necrosis factor receptor superfamily member 10B</fullName>
    </submittedName>
</protein>
<comment type="caution">
    <text evidence="13">The sequence shown here is derived from an EMBL/GenBank/DDBJ whole genome shotgun (WGS) entry which is preliminary data.</text>
</comment>
<dbReference type="Gene3D" id="2.10.50.10">
    <property type="entry name" value="Tumor Necrosis Factor Receptor, subunit A, domain 2"/>
    <property type="match status" value="2"/>
</dbReference>
<evidence type="ECO:0000313" key="14">
    <source>
        <dbReference type="Proteomes" id="UP000197619"/>
    </source>
</evidence>
<accession>A0A218U9G3</accession>
<dbReference type="PANTHER" id="PTHR46330:SF17">
    <property type="entry name" value="TUMOR NECROSIS FACTOR RECEPTOR SUPERFAMILY, MEMBER 10B"/>
    <property type="match status" value="1"/>
</dbReference>
<evidence type="ECO:0000256" key="9">
    <source>
        <dbReference type="PROSITE-ProRule" id="PRU00206"/>
    </source>
</evidence>
<dbReference type="SUPFAM" id="SSF47986">
    <property type="entry name" value="DEATH domain"/>
    <property type="match status" value="1"/>
</dbReference>
<dbReference type="PANTHER" id="PTHR46330">
    <property type="entry name" value="TUMOR NECROSIS FACTOR RECEPTOR SUPERFAMILY MEMBER 10B"/>
    <property type="match status" value="1"/>
</dbReference>
<evidence type="ECO:0000259" key="12">
    <source>
        <dbReference type="PROSITE" id="PS50050"/>
    </source>
</evidence>
<dbReference type="GO" id="GO:0036462">
    <property type="term" value="P:TRAIL-activated apoptotic signaling pathway"/>
    <property type="evidence" value="ECO:0007669"/>
    <property type="project" value="TreeGrafter"/>
</dbReference>
<keyword evidence="8" id="KW-0325">Glycoprotein</keyword>
<keyword evidence="6 9" id="KW-1015">Disulfide bond</keyword>
<name>A0A218U9G3_9PASE</name>
<dbReference type="GO" id="GO:0005886">
    <property type="term" value="C:plasma membrane"/>
    <property type="evidence" value="ECO:0007669"/>
    <property type="project" value="TreeGrafter"/>
</dbReference>
<dbReference type="STRING" id="299123.ENSLSDP00000000713"/>
<gene>
    <name evidence="13" type="ORF">RLOC_00012336</name>
</gene>
<keyword evidence="2" id="KW-0053">Apoptosis</keyword>
<dbReference type="PROSITE" id="PS50050">
    <property type="entry name" value="TNFR_NGFR_2"/>
    <property type="match status" value="1"/>
</dbReference>
<evidence type="ECO:0000256" key="10">
    <source>
        <dbReference type="SAM" id="Phobius"/>
    </source>
</evidence>
<feature type="domain" description="TNFR-Cys" evidence="12">
    <location>
        <begin position="35"/>
        <end position="76"/>
    </location>
</feature>
<dbReference type="SMART" id="SM00005">
    <property type="entry name" value="DEATH"/>
    <property type="match status" value="1"/>
</dbReference>
<keyword evidence="14" id="KW-1185">Reference proteome</keyword>
<evidence type="ECO:0000256" key="4">
    <source>
        <dbReference type="ARBA" id="ARBA00022737"/>
    </source>
</evidence>
<dbReference type="InterPro" id="IPR000488">
    <property type="entry name" value="Death_dom"/>
</dbReference>
<dbReference type="SMART" id="SM00208">
    <property type="entry name" value="TNFR"/>
    <property type="match status" value="2"/>
</dbReference>
<evidence type="ECO:0000256" key="2">
    <source>
        <dbReference type="ARBA" id="ARBA00022703"/>
    </source>
</evidence>
<dbReference type="EMBL" id="MUZQ01000570">
    <property type="protein sequence ID" value="OWK50315.1"/>
    <property type="molecule type" value="Genomic_DNA"/>
</dbReference>
<dbReference type="Gene3D" id="1.10.533.10">
    <property type="entry name" value="Death Domain, Fas"/>
    <property type="match status" value="1"/>
</dbReference>
<evidence type="ECO:0000256" key="1">
    <source>
        <dbReference type="ARBA" id="ARBA00004370"/>
    </source>
</evidence>
<feature type="repeat" description="TNFR-Cys" evidence="9">
    <location>
        <begin position="35"/>
        <end position="76"/>
    </location>
</feature>
<feature type="disulfide bond" evidence="9">
    <location>
        <begin position="58"/>
        <end position="76"/>
    </location>
</feature>
<dbReference type="Pfam" id="PF00531">
    <property type="entry name" value="Death"/>
    <property type="match status" value="1"/>
</dbReference>
<feature type="transmembrane region" description="Helical" evidence="10">
    <location>
        <begin position="85"/>
        <end position="107"/>
    </location>
</feature>
<dbReference type="SUPFAM" id="SSF57586">
    <property type="entry name" value="TNF receptor-like"/>
    <property type="match status" value="1"/>
</dbReference>
<proteinExistence type="predicted"/>
<comment type="caution">
    <text evidence="9">Lacks conserved residue(s) required for the propagation of feature annotation.</text>
</comment>
<feature type="disulfide bond" evidence="9">
    <location>
        <begin position="36"/>
        <end position="51"/>
    </location>
</feature>
<keyword evidence="4" id="KW-0677">Repeat</keyword>
<dbReference type="GO" id="GO:0043065">
    <property type="term" value="P:positive regulation of apoptotic process"/>
    <property type="evidence" value="ECO:0007669"/>
    <property type="project" value="TreeGrafter"/>
</dbReference>
<keyword evidence="5 10" id="KW-0472">Membrane</keyword>
<dbReference type="Proteomes" id="UP000197619">
    <property type="component" value="Unassembled WGS sequence"/>
</dbReference>
<evidence type="ECO:0000259" key="11">
    <source>
        <dbReference type="PROSITE" id="PS50017"/>
    </source>
</evidence>
<keyword evidence="3" id="KW-0732">Signal</keyword>
<dbReference type="InterPro" id="IPR052491">
    <property type="entry name" value="TNFRSF10"/>
</dbReference>
<comment type="subcellular location">
    <subcellularLocation>
        <location evidence="1">Membrane</location>
    </subcellularLocation>
</comment>
<dbReference type="Pfam" id="PF00020">
    <property type="entry name" value="TNFR_c6"/>
    <property type="match status" value="2"/>
</dbReference>
<evidence type="ECO:0000313" key="13">
    <source>
        <dbReference type="EMBL" id="OWK50315.1"/>
    </source>
</evidence>
<reference evidence="13 14" key="1">
    <citation type="submission" date="2017-05" db="EMBL/GenBank/DDBJ databases">
        <title>Genome of assembly of the Bengalese finch, Lonchura striata domestica.</title>
        <authorList>
            <person name="Colquitt B.M."/>
            <person name="Brainard M.S."/>
        </authorList>
    </citation>
    <scope>NUCLEOTIDE SEQUENCE [LARGE SCALE GENOMIC DNA]</scope>
    <source>
        <strain evidence="13">White83orange57</strain>
    </source>
</reference>
<evidence type="ECO:0000256" key="5">
    <source>
        <dbReference type="ARBA" id="ARBA00023136"/>
    </source>
</evidence>
<dbReference type="AlphaFoldDB" id="A0A218U9G3"/>
<evidence type="ECO:0000256" key="8">
    <source>
        <dbReference type="ARBA" id="ARBA00023180"/>
    </source>
</evidence>
<evidence type="ECO:0000256" key="3">
    <source>
        <dbReference type="ARBA" id="ARBA00022729"/>
    </source>
</evidence>
<evidence type="ECO:0000256" key="6">
    <source>
        <dbReference type="ARBA" id="ARBA00023157"/>
    </source>
</evidence>
<dbReference type="InterPro" id="IPR001368">
    <property type="entry name" value="TNFR/NGFR_Cys_rich_reg"/>
</dbReference>